<reference evidence="6 7" key="1">
    <citation type="submission" date="2016-10" db="EMBL/GenBank/DDBJ databases">
        <authorList>
            <person name="Varghese N."/>
            <person name="Submissions S."/>
        </authorList>
    </citation>
    <scope>NUCLEOTIDE SEQUENCE [LARGE SCALE GENOMIC DNA]</scope>
    <source>
        <strain evidence="6">KHGC19</strain>
        <strain evidence="4 7">WCP15</strain>
    </source>
</reference>
<dbReference type="AlphaFoldDB" id="A0A1H9MYY0"/>
<gene>
    <name evidence="5" type="ORF">SAMN05216446_0033</name>
    <name evidence="4" type="ORF">SAMN05216447_10133</name>
</gene>
<evidence type="ECO:0000259" key="3">
    <source>
        <dbReference type="PROSITE" id="PS51186"/>
    </source>
</evidence>
<dbReference type="PROSITE" id="PS51186">
    <property type="entry name" value="GNAT"/>
    <property type="match status" value="1"/>
</dbReference>
<evidence type="ECO:0000313" key="4">
    <source>
        <dbReference type="EMBL" id="SEH36288.1"/>
    </source>
</evidence>
<dbReference type="SUPFAM" id="SSF55729">
    <property type="entry name" value="Acyl-CoA N-acyltransferases (Nat)"/>
    <property type="match status" value="1"/>
</dbReference>
<evidence type="ECO:0000256" key="1">
    <source>
        <dbReference type="ARBA" id="ARBA00022679"/>
    </source>
</evidence>
<organism evidence="5 6">
    <name type="scientific">Parafannyhessea umbonata</name>
    <dbReference type="NCBI Taxonomy" id="604330"/>
    <lineage>
        <taxon>Bacteria</taxon>
        <taxon>Bacillati</taxon>
        <taxon>Actinomycetota</taxon>
        <taxon>Coriobacteriia</taxon>
        <taxon>Coriobacteriales</taxon>
        <taxon>Atopobiaceae</taxon>
        <taxon>Parafannyhessea</taxon>
    </lineage>
</organism>
<keyword evidence="7" id="KW-1185">Reference proteome</keyword>
<keyword evidence="1 5" id="KW-0808">Transferase</keyword>
<dbReference type="RefSeq" id="WP_078686277.1">
    <property type="nucleotide sequence ID" value="NZ_FNWT01000001.1"/>
</dbReference>
<keyword evidence="2" id="KW-0012">Acyltransferase</keyword>
<evidence type="ECO:0000313" key="5">
    <source>
        <dbReference type="EMBL" id="SER28625.1"/>
    </source>
</evidence>
<dbReference type="PANTHER" id="PTHR43072:SF23">
    <property type="entry name" value="UPF0039 PROTEIN C11D3.02C"/>
    <property type="match status" value="1"/>
</dbReference>
<sequence length="199" mass="22463">MHIRVATVDDAPELLAIYAPYVEGTAITAEYEVPTEDEFRGRIAHTLERYPYLVAVSDESDLAGVDSQGRILGYSYVSPLNTRAAYDQSVETSIYVSRDARGRGVGRALHDRLVKILTSMNVTNMCACISATQAQDDPYLTDASIRFHERMGYRMVGRFDGCQNKFGRWYDMVWMERVIARHVIPAPKFKPFPTIKSIA</sequence>
<dbReference type="Proteomes" id="UP000199128">
    <property type="component" value="Unassembled WGS sequence"/>
</dbReference>
<feature type="domain" description="N-acetyltransferase" evidence="3">
    <location>
        <begin position="1"/>
        <end position="180"/>
    </location>
</feature>
<reference evidence="5" key="2">
    <citation type="submission" date="2016-10" db="EMBL/GenBank/DDBJ databases">
        <authorList>
            <person name="de Groot N.N."/>
        </authorList>
    </citation>
    <scope>NUCLEOTIDE SEQUENCE [LARGE SCALE GENOMIC DNA]</scope>
    <source>
        <strain evidence="5">KHGC19</strain>
    </source>
</reference>
<dbReference type="PANTHER" id="PTHR43072">
    <property type="entry name" value="N-ACETYLTRANSFERASE"/>
    <property type="match status" value="1"/>
</dbReference>
<evidence type="ECO:0000313" key="7">
    <source>
        <dbReference type="Proteomes" id="UP000199135"/>
    </source>
</evidence>
<dbReference type="EMBL" id="FNWT01000001">
    <property type="protein sequence ID" value="SEH36288.1"/>
    <property type="molecule type" value="Genomic_DNA"/>
</dbReference>
<evidence type="ECO:0000313" key="6">
    <source>
        <dbReference type="Proteomes" id="UP000199128"/>
    </source>
</evidence>
<name>A0A1H9MYY0_9ACTN</name>
<accession>A0A1H9MYY0</accession>
<dbReference type="Gene3D" id="3.40.630.30">
    <property type="match status" value="1"/>
</dbReference>
<dbReference type="InterPro" id="IPR000182">
    <property type="entry name" value="GNAT_dom"/>
</dbReference>
<dbReference type="Pfam" id="PF13420">
    <property type="entry name" value="Acetyltransf_4"/>
    <property type="match status" value="1"/>
</dbReference>
<dbReference type="CDD" id="cd04301">
    <property type="entry name" value="NAT_SF"/>
    <property type="match status" value="1"/>
</dbReference>
<dbReference type="EMBL" id="FOGP01000001">
    <property type="protein sequence ID" value="SER28625.1"/>
    <property type="molecule type" value="Genomic_DNA"/>
</dbReference>
<dbReference type="GO" id="GO:0016747">
    <property type="term" value="F:acyltransferase activity, transferring groups other than amino-acyl groups"/>
    <property type="evidence" value="ECO:0007669"/>
    <property type="project" value="InterPro"/>
</dbReference>
<proteinExistence type="predicted"/>
<dbReference type="InterPro" id="IPR016181">
    <property type="entry name" value="Acyl_CoA_acyltransferase"/>
</dbReference>
<dbReference type="Proteomes" id="UP000199135">
    <property type="component" value="Unassembled WGS sequence"/>
</dbReference>
<protein>
    <submittedName>
        <fullName evidence="5">Phosphinothricin acetyltransferase</fullName>
    </submittedName>
</protein>
<evidence type="ECO:0000256" key="2">
    <source>
        <dbReference type="ARBA" id="ARBA00023315"/>
    </source>
</evidence>